<evidence type="ECO:0000313" key="4">
    <source>
        <dbReference type="Proteomes" id="UP000051952"/>
    </source>
</evidence>
<dbReference type="AlphaFoldDB" id="A0A0S4JCM6"/>
<dbReference type="InterPro" id="IPR006571">
    <property type="entry name" value="TLDc_dom"/>
</dbReference>
<dbReference type="SMART" id="SM00584">
    <property type="entry name" value="TLDc"/>
    <property type="match status" value="1"/>
</dbReference>
<evidence type="ECO:0000313" key="3">
    <source>
        <dbReference type="EMBL" id="CUG87877.1"/>
    </source>
</evidence>
<evidence type="ECO:0000259" key="2">
    <source>
        <dbReference type="SMART" id="SM00584"/>
    </source>
</evidence>
<dbReference type="Proteomes" id="UP000051952">
    <property type="component" value="Unassembled WGS sequence"/>
</dbReference>
<reference evidence="4" key="1">
    <citation type="submission" date="2015-09" db="EMBL/GenBank/DDBJ databases">
        <authorList>
            <consortium name="Pathogen Informatics"/>
        </authorList>
    </citation>
    <scope>NUCLEOTIDE SEQUENCE [LARGE SCALE GENOMIC DNA]</scope>
    <source>
        <strain evidence="4">Lake Konstanz</strain>
    </source>
</reference>
<dbReference type="EMBL" id="CYKH01001595">
    <property type="protein sequence ID" value="CUG87877.1"/>
    <property type="molecule type" value="Genomic_DNA"/>
</dbReference>
<dbReference type="VEuPathDB" id="TriTrypDB:BSAL_12485"/>
<sequence>MGQKHSTHVNEGAAPQESHVTVEPHPIQAAPLGTLDVETDGAALCDTSPKLFEEVQRVADSILRSQYWKLLFTTRGGRSFPRMVRQICNGGPSVVVLELLSSTHRRLIITTVNRASWKMAAERKGAKDFSEPASLKKTSTGFFGDSHCLLHVMDPVSGVSTEFAPKYSSSASSPALASANNFMYLIDDATFASPPSEVGIGMGGLPGRWSWFVGEDLEKCQIAPSSTFRPSNGTLEELLAISDWSVVQLDVFALEPDSHRPLEARRNLERRHLVKCFAMDAAGVSSTDGSKQSVLDSQGARTAMALLELGGAHTSYSEREDVCERNFK</sequence>
<proteinExistence type="predicted"/>
<protein>
    <recommendedName>
        <fullName evidence="2">TLDc domain-containing protein</fullName>
    </recommendedName>
</protein>
<accession>A0A0S4JCM6</accession>
<feature type="domain" description="TLDc" evidence="2">
    <location>
        <begin position="48"/>
        <end position="255"/>
    </location>
</feature>
<gene>
    <name evidence="3" type="ORF">BSAL_12485</name>
</gene>
<name>A0A0S4JCM6_BODSA</name>
<keyword evidence="4" id="KW-1185">Reference proteome</keyword>
<evidence type="ECO:0000256" key="1">
    <source>
        <dbReference type="SAM" id="MobiDB-lite"/>
    </source>
</evidence>
<feature type="region of interest" description="Disordered" evidence="1">
    <location>
        <begin position="1"/>
        <end position="21"/>
    </location>
</feature>
<organism evidence="3 4">
    <name type="scientific">Bodo saltans</name>
    <name type="common">Flagellated protozoan</name>
    <dbReference type="NCBI Taxonomy" id="75058"/>
    <lineage>
        <taxon>Eukaryota</taxon>
        <taxon>Discoba</taxon>
        <taxon>Euglenozoa</taxon>
        <taxon>Kinetoplastea</taxon>
        <taxon>Metakinetoplastina</taxon>
        <taxon>Eubodonida</taxon>
        <taxon>Bodonidae</taxon>
        <taxon>Bodo</taxon>
    </lineage>
</organism>
<dbReference type="OrthoDB" id="289228at2759"/>